<accession>A0ACB9DGC8</accession>
<dbReference type="EMBL" id="CM042049">
    <property type="protein sequence ID" value="KAI3745704.1"/>
    <property type="molecule type" value="Genomic_DNA"/>
</dbReference>
<name>A0ACB9DGC8_ARCLA</name>
<reference evidence="2" key="1">
    <citation type="journal article" date="2022" name="Mol. Ecol. Resour.">
        <title>The genomes of chicory, endive, great burdock and yacon provide insights into Asteraceae palaeo-polyploidization history and plant inulin production.</title>
        <authorList>
            <person name="Fan W."/>
            <person name="Wang S."/>
            <person name="Wang H."/>
            <person name="Wang A."/>
            <person name="Jiang F."/>
            <person name="Liu H."/>
            <person name="Zhao H."/>
            <person name="Xu D."/>
            <person name="Zhang Y."/>
        </authorList>
    </citation>
    <scope>NUCLEOTIDE SEQUENCE [LARGE SCALE GENOMIC DNA]</scope>
    <source>
        <strain evidence="2">cv. Niubang</strain>
    </source>
</reference>
<organism evidence="1 2">
    <name type="scientific">Arctium lappa</name>
    <name type="common">Greater burdock</name>
    <name type="synonym">Lappa major</name>
    <dbReference type="NCBI Taxonomy" id="4217"/>
    <lineage>
        <taxon>Eukaryota</taxon>
        <taxon>Viridiplantae</taxon>
        <taxon>Streptophyta</taxon>
        <taxon>Embryophyta</taxon>
        <taxon>Tracheophyta</taxon>
        <taxon>Spermatophyta</taxon>
        <taxon>Magnoliopsida</taxon>
        <taxon>eudicotyledons</taxon>
        <taxon>Gunneridae</taxon>
        <taxon>Pentapetalae</taxon>
        <taxon>asterids</taxon>
        <taxon>campanulids</taxon>
        <taxon>Asterales</taxon>
        <taxon>Asteraceae</taxon>
        <taxon>Carduoideae</taxon>
        <taxon>Cardueae</taxon>
        <taxon>Arctiinae</taxon>
        <taxon>Arctium</taxon>
    </lineage>
</organism>
<evidence type="ECO:0000313" key="1">
    <source>
        <dbReference type="EMBL" id="KAI3745704.1"/>
    </source>
</evidence>
<reference evidence="1 2" key="2">
    <citation type="journal article" date="2022" name="Mol. Ecol. Resour.">
        <title>The genomes of chicory, endive, great burdock and yacon provide insights into Asteraceae paleo-polyploidization history and plant inulin production.</title>
        <authorList>
            <person name="Fan W."/>
            <person name="Wang S."/>
            <person name="Wang H."/>
            <person name="Wang A."/>
            <person name="Jiang F."/>
            <person name="Liu H."/>
            <person name="Zhao H."/>
            <person name="Xu D."/>
            <person name="Zhang Y."/>
        </authorList>
    </citation>
    <scope>NUCLEOTIDE SEQUENCE [LARGE SCALE GENOMIC DNA]</scope>
    <source>
        <strain evidence="2">cv. Niubang</strain>
    </source>
</reference>
<dbReference type="Proteomes" id="UP001055879">
    <property type="component" value="Linkage Group LG03"/>
</dbReference>
<sequence>MKQKCRLKTTCDFCLLHVSGGKKLHNLRVDYGVELDFKKDDMFLKMKDPVFAVEYALQVLGSAKAVAWKRSPMGCPVFRRRTNQGEKGRDLESRLGGLGGVAMGEGLKT</sequence>
<keyword evidence="2" id="KW-1185">Reference proteome</keyword>
<evidence type="ECO:0000313" key="2">
    <source>
        <dbReference type="Proteomes" id="UP001055879"/>
    </source>
</evidence>
<gene>
    <name evidence="1" type="ORF">L6452_08110</name>
</gene>
<comment type="caution">
    <text evidence="1">The sequence shown here is derived from an EMBL/GenBank/DDBJ whole genome shotgun (WGS) entry which is preliminary data.</text>
</comment>
<proteinExistence type="predicted"/>
<protein>
    <submittedName>
        <fullName evidence="1">Uncharacterized protein</fullName>
    </submittedName>
</protein>